<comment type="caution">
    <text evidence="2">The sequence shown here is derived from an EMBL/GenBank/DDBJ whole genome shotgun (WGS) entry which is preliminary data.</text>
</comment>
<gene>
    <name evidence="2" type="ORF">M8H41_12125</name>
</gene>
<evidence type="ECO:0000313" key="3">
    <source>
        <dbReference type="Proteomes" id="UP001176021"/>
    </source>
</evidence>
<reference evidence="2" key="1">
    <citation type="submission" date="2022-05" db="EMBL/GenBank/DDBJ databases">
        <title>Expanded diversity of anoxic marine methylotrophy in a Black Sea sulfate reducing microorganism.</title>
        <authorList>
            <person name="Fischer P.Q."/>
            <person name="Stams A.J.M."/>
            <person name="Villanueva L."/>
            <person name="Sousa D.Z."/>
        </authorList>
    </citation>
    <scope>NUCLEOTIDE SEQUENCE</scope>
    <source>
        <strain evidence="2">P130</strain>
    </source>
</reference>
<dbReference type="EMBL" id="JAMJEV010000009">
    <property type="protein sequence ID" value="MDO0823594.1"/>
    <property type="molecule type" value="Genomic_DNA"/>
</dbReference>
<name>A0ABT8QSX2_9FIRM</name>
<evidence type="ECO:0000256" key="1">
    <source>
        <dbReference type="SAM" id="Phobius"/>
    </source>
</evidence>
<keyword evidence="1" id="KW-0472">Membrane</keyword>
<dbReference type="RefSeq" id="WP_302048908.1">
    <property type="nucleotide sequence ID" value="NZ_JAMJEV010000009.1"/>
</dbReference>
<protein>
    <recommendedName>
        <fullName evidence="4">4Fe-4S binding protein</fullName>
    </recommendedName>
</protein>
<evidence type="ECO:0000313" key="2">
    <source>
        <dbReference type="EMBL" id="MDO0823594.1"/>
    </source>
</evidence>
<accession>A0ABT8QSX2</accession>
<proteinExistence type="predicted"/>
<sequence>MKQIWMKYSYLFTISFFILGFFNIVFAWIGFFCLIMPFAFVIKDNKRTWCQSYCPRSNLFTRLFARIGVKRTAPKWLVNGTGKRVMLTYFLINFLMIVLSTLMVFMDKRDPLETIRFLIAFQLPWNMPNLLDVGVMPDWVVHLGFRVYSMMLTTTIIGLLISHIYKARTWCAICPMGTLSSMALRKHNTLVIDNHLAK</sequence>
<keyword evidence="1" id="KW-0812">Transmembrane</keyword>
<organism evidence="2 3">
    <name type="scientific">Desulfosporosinus nitroreducens</name>
    <dbReference type="NCBI Taxonomy" id="2018668"/>
    <lineage>
        <taxon>Bacteria</taxon>
        <taxon>Bacillati</taxon>
        <taxon>Bacillota</taxon>
        <taxon>Clostridia</taxon>
        <taxon>Eubacteriales</taxon>
        <taxon>Desulfitobacteriaceae</taxon>
        <taxon>Desulfosporosinus</taxon>
    </lineage>
</organism>
<feature type="transmembrane region" description="Helical" evidence="1">
    <location>
        <begin position="12"/>
        <end position="42"/>
    </location>
</feature>
<keyword evidence="1" id="KW-1133">Transmembrane helix</keyword>
<evidence type="ECO:0008006" key="4">
    <source>
        <dbReference type="Google" id="ProtNLM"/>
    </source>
</evidence>
<feature type="transmembrane region" description="Helical" evidence="1">
    <location>
        <begin position="139"/>
        <end position="161"/>
    </location>
</feature>
<dbReference type="Proteomes" id="UP001176021">
    <property type="component" value="Unassembled WGS sequence"/>
</dbReference>
<keyword evidence="3" id="KW-1185">Reference proteome</keyword>
<feature type="transmembrane region" description="Helical" evidence="1">
    <location>
        <begin position="85"/>
        <end position="106"/>
    </location>
</feature>